<evidence type="ECO:0000313" key="1">
    <source>
        <dbReference type="EnsemblPlants" id="PGSC0003DMT400012908"/>
    </source>
</evidence>
<keyword evidence="2" id="KW-1185">Reference proteome</keyword>
<reference evidence="1" key="2">
    <citation type="submission" date="2015-06" db="UniProtKB">
        <authorList>
            <consortium name="EnsemblPlants"/>
        </authorList>
    </citation>
    <scope>IDENTIFICATION</scope>
    <source>
        <strain evidence="1">DM1-3 516 R44</strain>
    </source>
</reference>
<dbReference type="Gramene" id="PGSC0003DMT400012908">
    <property type="protein sequence ID" value="PGSC0003DMT400012908"/>
    <property type="gene ID" value="PGSC0003DMG400005029"/>
</dbReference>
<name>M1A200_SOLTU</name>
<proteinExistence type="predicted"/>
<evidence type="ECO:0000313" key="2">
    <source>
        <dbReference type="Proteomes" id="UP000011115"/>
    </source>
</evidence>
<dbReference type="PaxDb" id="4113-PGSC0003DMT400012908"/>
<dbReference type="EnsemblPlants" id="PGSC0003DMT400012908">
    <property type="protein sequence ID" value="PGSC0003DMT400012908"/>
    <property type="gene ID" value="PGSC0003DMG400005029"/>
</dbReference>
<dbReference type="Proteomes" id="UP000011115">
    <property type="component" value="Unassembled WGS sequence"/>
</dbReference>
<accession>M1A200</accession>
<dbReference type="HOGENOM" id="CLU_3091070_0_0_1"/>
<protein>
    <submittedName>
        <fullName evidence="1">Uncharacterized protein</fullName>
    </submittedName>
</protein>
<dbReference type="AlphaFoldDB" id="M1A200"/>
<reference evidence="2" key="1">
    <citation type="journal article" date="2011" name="Nature">
        <title>Genome sequence and analysis of the tuber crop potato.</title>
        <authorList>
            <consortium name="The Potato Genome Sequencing Consortium"/>
        </authorList>
    </citation>
    <scope>NUCLEOTIDE SEQUENCE [LARGE SCALE GENOMIC DNA]</scope>
    <source>
        <strain evidence="2">cv. DM1-3 516 R44</strain>
    </source>
</reference>
<dbReference type="InParanoid" id="M1A200"/>
<organism evidence="1 2">
    <name type="scientific">Solanum tuberosum</name>
    <name type="common">Potato</name>
    <dbReference type="NCBI Taxonomy" id="4113"/>
    <lineage>
        <taxon>Eukaryota</taxon>
        <taxon>Viridiplantae</taxon>
        <taxon>Streptophyta</taxon>
        <taxon>Embryophyta</taxon>
        <taxon>Tracheophyta</taxon>
        <taxon>Spermatophyta</taxon>
        <taxon>Magnoliopsida</taxon>
        <taxon>eudicotyledons</taxon>
        <taxon>Gunneridae</taxon>
        <taxon>Pentapetalae</taxon>
        <taxon>asterids</taxon>
        <taxon>lamiids</taxon>
        <taxon>Solanales</taxon>
        <taxon>Solanaceae</taxon>
        <taxon>Solanoideae</taxon>
        <taxon>Solaneae</taxon>
        <taxon>Solanum</taxon>
    </lineage>
</organism>
<sequence length="52" mass="6406">MPATWEFTTKCVSLFQSPCKPYTEDRLVRLKRIFSMIRIMLYMSRLRKIQYK</sequence>